<sequence>MWCYSYDSGFSKARREMKHVLAVYVLLLNPEDAAANRSHGRLRVRLATVVARQPSPSFTMVSYRRDTSHPNQAPTTAKSAVRAAQANLIEIAVTEHSEDPMSSSEQSATASTFFSSDASNFPTRQEPLQLVNDNVEQGKMVEDDWTKHNTSETQLRSQADPESFCCPLCERPLTLQSHSLQLKVSDLAFGFFFTDMDHRIRGQWLFTILPVKRELSFEEDSGRALAAFVGSDFSLANFAVEGAEKATTTTLNPSFERVVLRSFADLMLNAFSSVRLQEILTSTVMSDEIAQDDPNTQCGHFNKMIVDIFDELTHLLVTHFHRNVPRCGHRTIAALVDDILSLIYSELKYQARRSEVTALLLRKDAFLEAELRELFRVFVLQAQQRDAKPRRAAHGESTGISSLPDVWARGSSQWHALSSNAMPLRRELVDIPCVWNRRWFLDPKSLSLAPSPSAARGYSASLLSTLVLIRMLASVDIVLEGTQLTIEAAMSETTLQLPGLSDTVLELDGQTHAFGALPSGLLSASGAVLFGGFWGVKAYKGFVADDGMSLDISLAALTNVYASTTEREVMAHQMRVGLVLDDTHDPRGDRVSVSAETFVTWLPPHHINAHPWQSSALTDLFVDGTSELEWSPMVEISAMYIAMPQHSLNG</sequence>
<name>G5A590_PHYSP</name>
<dbReference type="AlphaFoldDB" id="G5A590"/>
<dbReference type="InParanoid" id="G5A590"/>
<evidence type="ECO:0000313" key="1">
    <source>
        <dbReference type="EMBL" id="EGZ09275.1"/>
    </source>
</evidence>
<reference evidence="1 2" key="1">
    <citation type="journal article" date="2006" name="Science">
        <title>Phytophthora genome sequences uncover evolutionary origins and mechanisms of pathogenesis.</title>
        <authorList>
            <person name="Tyler B.M."/>
            <person name="Tripathy S."/>
            <person name="Zhang X."/>
            <person name="Dehal P."/>
            <person name="Jiang R.H."/>
            <person name="Aerts A."/>
            <person name="Arredondo F.D."/>
            <person name="Baxter L."/>
            <person name="Bensasson D."/>
            <person name="Beynon J.L."/>
            <person name="Chapman J."/>
            <person name="Damasceno C.M."/>
            <person name="Dorrance A.E."/>
            <person name="Dou D."/>
            <person name="Dickerman A.W."/>
            <person name="Dubchak I.L."/>
            <person name="Garbelotto M."/>
            <person name="Gijzen M."/>
            <person name="Gordon S.G."/>
            <person name="Govers F."/>
            <person name="Grunwald N.J."/>
            <person name="Huang W."/>
            <person name="Ivors K.L."/>
            <person name="Jones R.W."/>
            <person name="Kamoun S."/>
            <person name="Krampis K."/>
            <person name="Lamour K.H."/>
            <person name="Lee M.K."/>
            <person name="McDonald W.H."/>
            <person name="Medina M."/>
            <person name="Meijer H.J."/>
            <person name="Nordberg E.K."/>
            <person name="Maclean D.J."/>
            <person name="Ospina-Giraldo M.D."/>
            <person name="Morris P.F."/>
            <person name="Phuntumart V."/>
            <person name="Putnam N.H."/>
            <person name="Rash S."/>
            <person name="Rose J.K."/>
            <person name="Sakihama Y."/>
            <person name="Salamov A.A."/>
            <person name="Savidor A."/>
            <person name="Scheuring C.F."/>
            <person name="Smith B.M."/>
            <person name="Sobral B.W."/>
            <person name="Terry A."/>
            <person name="Torto-Alalibo T.A."/>
            <person name="Win J."/>
            <person name="Xu Z."/>
            <person name="Zhang H."/>
            <person name="Grigoriev I.V."/>
            <person name="Rokhsar D.S."/>
            <person name="Boore J.L."/>
        </authorList>
    </citation>
    <scope>NUCLEOTIDE SEQUENCE [LARGE SCALE GENOMIC DNA]</scope>
    <source>
        <strain evidence="1 2">P6497</strain>
    </source>
</reference>
<dbReference type="RefSeq" id="XP_009535908.1">
    <property type="nucleotide sequence ID" value="XM_009537613.1"/>
</dbReference>
<dbReference type="EMBL" id="JH159160">
    <property type="protein sequence ID" value="EGZ09275.1"/>
    <property type="molecule type" value="Genomic_DNA"/>
</dbReference>
<evidence type="ECO:0000313" key="2">
    <source>
        <dbReference type="Proteomes" id="UP000002640"/>
    </source>
</evidence>
<proteinExistence type="predicted"/>
<dbReference type="GeneID" id="20647769"/>
<dbReference type="KEGG" id="psoj:PHYSODRAFT_339627"/>
<keyword evidence="2" id="KW-1185">Reference proteome</keyword>
<protein>
    <submittedName>
        <fullName evidence="1">Uncharacterized protein</fullName>
    </submittedName>
</protein>
<gene>
    <name evidence="1" type="ORF">PHYSODRAFT_339627</name>
</gene>
<dbReference type="Proteomes" id="UP000002640">
    <property type="component" value="Unassembled WGS sequence"/>
</dbReference>
<accession>G5A590</accession>
<organism evidence="1 2">
    <name type="scientific">Phytophthora sojae (strain P6497)</name>
    <name type="common">Soybean stem and root rot agent</name>
    <name type="synonym">Phytophthora megasperma f. sp. glycines</name>
    <dbReference type="NCBI Taxonomy" id="1094619"/>
    <lineage>
        <taxon>Eukaryota</taxon>
        <taxon>Sar</taxon>
        <taxon>Stramenopiles</taxon>
        <taxon>Oomycota</taxon>
        <taxon>Peronosporomycetes</taxon>
        <taxon>Peronosporales</taxon>
        <taxon>Peronosporaceae</taxon>
        <taxon>Phytophthora</taxon>
    </lineage>
</organism>